<evidence type="ECO:0000313" key="1">
    <source>
        <dbReference type="EMBL" id="MCI44704.1"/>
    </source>
</evidence>
<organism evidence="1 2">
    <name type="scientific">Trifolium medium</name>
    <dbReference type="NCBI Taxonomy" id="97028"/>
    <lineage>
        <taxon>Eukaryota</taxon>
        <taxon>Viridiplantae</taxon>
        <taxon>Streptophyta</taxon>
        <taxon>Embryophyta</taxon>
        <taxon>Tracheophyta</taxon>
        <taxon>Spermatophyta</taxon>
        <taxon>Magnoliopsida</taxon>
        <taxon>eudicotyledons</taxon>
        <taxon>Gunneridae</taxon>
        <taxon>Pentapetalae</taxon>
        <taxon>rosids</taxon>
        <taxon>fabids</taxon>
        <taxon>Fabales</taxon>
        <taxon>Fabaceae</taxon>
        <taxon>Papilionoideae</taxon>
        <taxon>50 kb inversion clade</taxon>
        <taxon>NPAAA clade</taxon>
        <taxon>Hologalegina</taxon>
        <taxon>IRL clade</taxon>
        <taxon>Trifolieae</taxon>
        <taxon>Trifolium</taxon>
    </lineage>
</organism>
<feature type="non-terminal residue" evidence="1">
    <location>
        <position position="86"/>
    </location>
</feature>
<dbReference type="AlphaFoldDB" id="A0A392S933"/>
<protein>
    <submittedName>
        <fullName evidence="1">Uncharacterized protein</fullName>
    </submittedName>
</protein>
<reference evidence="1 2" key="1">
    <citation type="journal article" date="2018" name="Front. Plant Sci.">
        <title>Red Clover (Trifolium pratense) and Zigzag Clover (T. medium) - A Picture of Genomic Similarities and Differences.</title>
        <authorList>
            <person name="Dluhosova J."/>
            <person name="Istvanek J."/>
            <person name="Nedelnik J."/>
            <person name="Repkova J."/>
        </authorList>
    </citation>
    <scope>NUCLEOTIDE SEQUENCE [LARGE SCALE GENOMIC DNA]</scope>
    <source>
        <strain evidence="2">cv. 10/8</strain>
        <tissue evidence="1">Leaf</tissue>
    </source>
</reference>
<proteinExistence type="predicted"/>
<dbReference type="Proteomes" id="UP000265520">
    <property type="component" value="Unassembled WGS sequence"/>
</dbReference>
<comment type="caution">
    <text evidence="1">The sequence shown here is derived from an EMBL/GenBank/DDBJ whole genome shotgun (WGS) entry which is preliminary data.</text>
</comment>
<accession>A0A392S933</accession>
<sequence length="86" mass="10092">MADLVMSTIVFDQAFEHISKEPEVDVDDYVNLVTRKDLRSLRSKKKPTPEPEKAYLKPYNFIRNSKPNLDILSNQFYCDLLRLSEL</sequence>
<dbReference type="EMBL" id="LXQA010334278">
    <property type="protein sequence ID" value="MCI44704.1"/>
    <property type="molecule type" value="Genomic_DNA"/>
</dbReference>
<name>A0A392S933_9FABA</name>
<evidence type="ECO:0000313" key="2">
    <source>
        <dbReference type="Proteomes" id="UP000265520"/>
    </source>
</evidence>
<keyword evidence="2" id="KW-1185">Reference proteome</keyword>